<evidence type="ECO:0000313" key="1">
    <source>
        <dbReference type="EMBL" id="KAF0775371.1"/>
    </source>
</evidence>
<accession>A0A6A5AY54</accession>
<dbReference type="EMBL" id="VJMI01001685">
    <property type="protein sequence ID" value="KAF0775371.1"/>
    <property type="molecule type" value="Genomic_DNA"/>
</dbReference>
<reference evidence="1 2" key="1">
    <citation type="submission" date="2019-06" db="EMBL/GenBank/DDBJ databases">
        <title>Genomics analysis of Aphanomyces spp. identifies a new class of oomycete effector associated with host adaptation.</title>
        <authorList>
            <person name="Gaulin E."/>
        </authorList>
    </citation>
    <scope>NUCLEOTIDE SEQUENCE [LARGE SCALE GENOMIC DNA]</scope>
    <source>
        <strain evidence="1 2">E</strain>
    </source>
</reference>
<dbReference type="Proteomes" id="UP000469452">
    <property type="component" value="Unassembled WGS sequence"/>
</dbReference>
<dbReference type="AlphaFoldDB" id="A0A6A5AY54"/>
<evidence type="ECO:0008006" key="3">
    <source>
        <dbReference type="Google" id="ProtNLM"/>
    </source>
</evidence>
<organism evidence="1 2">
    <name type="scientific">Aphanomyces astaci</name>
    <name type="common">Crayfish plague agent</name>
    <dbReference type="NCBI Taxonomy" id="112090"/>
    <lineage>
        <taxon>Eukaryota</taxon>
        <taxon>Sar</taxon>
        <taxon>Stramenopiles</taxon>
        <taxon>Oomycota</taxon>
        <taxon>Saprolegniomycetes</taxon>
        <taxon>Saprolegniales</taxon>
        <taxon>Verrucalvaceae</taxon>
        <taxon>Aphanomyces</taxon>
    </lineage>
</organism>
<name>A0A6A5AY54_APHAT</name>
<gene>
    <name evidence="1" type="ORF">AaE_000929</name>
</gene>
<evidence type="ECO:0000313" key="2">
    <source>
        <dbReference type="Proteomes" id="UP000469452"/>
    </source>
</evidence>
<comment type="caution">
    <text evidence="1">The sequence shown here is derived from an EMBL/GenBank/DDBJ whole genome shotgun (WGS) entry which is preliminary data.</text>
</comment>
<protein>
    <recommendedName>
        <fullName evidence="3">Tc1-like transposase DDE domain-containing protein</fullName>
    </recommendedName>
</protein>
<sequence length="58" mass="6596">MLNPIENMWSALKSRIKISLRERVAAFMGPPPDGHTRNVFRMQYLEHTADEATAGIEP</sequence>
<proteinExistence type="predicted"/>
<feature type="non-terminal residue" evidence="1">
    <location>
        <position position="58"/>
    </location>
</feature>